<dbReference type="Proteomes" id="UP000001307">
    <property type="component" value="Unassembled WGS sequence"/>
</dbReference>
<dbReference type="InParanoid" id="E4WXZ4"/>
<evidence type="ECO:0000256" key="1">
    <source>
        <dbReference type="ARBA" id="ARBA00004141"/>
    </source>
</evidence>
<dbReference type="AlphaFoldDB" id="E4WXZ4"/>
<comment type="subcellular location">
    <subcellularLocation>
        <location evidence="6">Cell membrane</location>
        <topology evidence="6">Multi-pass membrane protein</topology>
    </subcellularLocation>
    <subcellularLocation>
        <location evidence="1">Membrane</location>
        <topology evidence="1">Multi-pass membrane protein</topology>
    </subcellularLocation>
</comment>
<dbReference type="PANTHER" id="PTHR12385">
    <property type="entry name" value="CHOLINE TRANSPORTER-LIKE (SLC FAMILY 44)"/>
    <property type="match status" value="1"/>
</dbReference>
<accession>E4WXZ4</accession>
<evidence type="ECO:0000256" key="5">
    <source>
        <dbReference type="ARBA" id="ARBA00023136"/>
    </source>
</evidence>
<dbReference type="PANTHER" id="PTHR12385:SF12">
    <property type="entry name" value="CHOLINE TRANSPORTER-LIKE PROTEIN"/>
    <property type="match status" value="1"/>
</dbReference>
<evidence type="ECO:0000256" key="2">
    <source>
        <dbReference type="ARBA" id="ARBA00007168"/>
    </source>
</evidence>
<feature type="transmembrane region" description="Helical" evidence="6">
    <location>
        <begin position="27"/>
        <end position="48"/>
    </location>
</feature>
<name>E4WXZ4_OIKDI</name>
<feature type="transmembrane region" description="Helical" evidence="6">
    <location>
        <begin position="587"/>
        <end position="609"/>
    </location>
</feature>
<feature type="transmembrane region" description="Helical" evidence="6">
    <location>
        <begin position="517"/>
        <end position="539"/>
    </location>
</feature>
<comment type="function">
    <text evidence="6">Choline transporter.</text>
</comment>
<comment type="similarity">
    <text evidence="2 6">Belongs to the CTL (choline transporter-like) family.</text>
</comment>
<organism evidence="7">
    <name type="scientific">Oikopleura dioica</name>
    <name type="common">Tunicate</name>
    <dbReference type="NCBI Taxonomy" id="34765"/>
    <lineage>
        <taxon>Eukaryota</taxon>
        <taxon>Metazoa</taxon>
        <taxon>Chordata</taxon>
        <taxon>Tunicata</taxon>
        <taxon>Appendicularia</taxon>
        <taxon>Copelata</taxon>
        <taxon>Oikopleuridae</taxon>
        <taxon>Oikopleura</taxon>
    </lineage>
</organism>
<protein>
    <recommendedName>
        <fullName evidence="6">Choline transporter-like protein</fullName>
    </recommendedName>
</protein>
<gene>
    <name evidence="7" type="ORF">GSOID_T00011791001</name>
</gene>
<feature type="transmembrane region" description="Helical" evidence="6">
    <location>
        <begin position="226"/>
        <end position="246"/>
    </location>
</feature>
<evidence type="ECO:0000313" key="7">
    <source>
        <dbReference type="EMBL" id="CBY22238.1"/>
    </source>
</evidence>
<feature type="transmembrane region" description="Helical" evidence="6">
    <location>
        <begin position="303"/>
        <end position="325"/>
    </location>
</feature>
<evidence type="ECO:0000256" key="3">
    <source>
        <dbReference type="ARBA" id="ARBA00022692"/>
    </source>
</evidence>
<dbReference type="GO" id="GO:0022857">
    <property type="term" value="F:transmembrane transporter activity"/>
    <property type="evidence" value="ECO:0007669"/>
    <property type="project" value="UniProtKB-UniRule"/>
</dbReference>
<dbReference type="InterPro" id="IPR007603">
    <property type="entry name" value="Choline_transptr-like"/>
</dbReference>
<dbReference type="FunCoup" id="E4WXZ4">
    <property type="interactions" value="15"/>
</dbReference>
<keyword evidence="8" id="KW-1185">Reference proteome</keyword>
<sequence>MGCCCWNRSKDTLQKWEIKQKKSCTDIICLVLFILYVGAMACITAFSISTGGADRVIYGSDSYGNICGQNNTGKGVGTHQYHGLDMSYKPFVFFFDFVAESAELVSSDLPNTYSLEACVHKCPDGHYNPETTTPMDYLVQEYQEGNNLCFKNYDLEQKNFDAKAELRKAPTGKNSVCPALPIKDHTVFMNRCIPKSLGETAATVAQFFNNIPTVEKIAIDLYSARYTLLYTSLISIALSVISVLLLRFLASVLVWVVIGGLSFASLVATALLWYSYAISQGTMENEIDALDQVVSPLSNHKDILYFAIGVSIFTVLMIIFCVVAIKRAKLAAALFAEAGKTVSKIPWILMQGFWMYIALISLWSLWSFSLAFLASSGEQTVDQSTGYVTTNNNKNLWWAYLIQIFGVIWLTEVVFACHQFVLSSAVASYYFARDKKQFERESPLLTGVLQLVTYHFGSICFGALLVALLRIPQAISSYVYHKSKQTSNKAAQCLAKACICCLWCFEKVLRYFNATSYAMIAITGQNYCTSACMGAATIVSNAFRVGAIAVVGGLTLFLGKVLIAVLSAIIAGVLIQNLPDHPEINSIAVPAIAAAIIGYIIAAGFYATFSTAVDTLLLCFCEDVRVNDGSENKPYFMNKSLMIFVQYADAQVTHKGSSYEESEPLRTM</sequence>
<feature type="transmembrane region" description="Helical" evidence="6">
    <location>
        <begin position="400"/>
        <end position="432"/>
    </location>
</feature>
<feature type="transmembrane region" description="Helical" evidence="6">
    <location>
        <begin position="545"/>
        <end position="575"/>
    </location>
</feature>
<keyword evidence="5 6" id="KW-0472">Membrane</keyword>
<proteinExistence type="inferred from homology"/>
<dbReference type="Pfam" id="PF04515">
    <property type="entry name" value="Choline_transpo"/>
    <property type="match status" value="1"/>
</dbReference>
<reference evidence="7" key="1">
    <citation type="journal article" date="2010" name="Science">
        <title>Plasticity of animal genome architecture unmasked by rapid evolution of a pelagic tunicate.</title>
        <authorList>
            <person name="Denoeud F."/>
            <person name="Henriet S."/>
            <person name="Mungpakdee S."/>
            <person name="Aury J.M."/>
            <person name="Da Silva C."/>
            <person name="Brinkmann H."/>
            <person name="Mikhaleva J."/>
            <person name="Olsen L.C."/>
            <person name="Jubin C."/>
            <person name="Canestro C."/>
            <person name="Bouquet J.M."/>
            <person name="Danks G."/>
            <person name="Poulain J."/>
            <person name="Campsteijn C."/>
            <person name="Adamski M."/>
            <person name="Cross I."/>
            <person name="Yadetie F."/>
            <person name="Muffato M."/>
            <person name="Louis A."/>
            <person name="Butcher S."/>
            <person name="Tsagkogeorga G."/>
            <person name="Konrad A."/>
            <person name="Singh S."/>
            <person name="Jensen M.F."/>
            <person name="Cong E.H."/>
            <person name="Eikeseth-Otteraa H."/>
            <person name="Noel B."/>
            <person name="Anthouard V."/>
            <person name="Porcel B.M."/>
            <person name="Kachouri-Lafond R."/>
            <person name="Nishino A."/>
            <person name="Ugolini M."/>
            <person name="Chourrout P."/>
            <person name="Nishida H."/>
            <person name="Aasland R."/>
            <person name="Huzurbazar S."/>
            <person name="Westhof E."/>
            <person name="Delsuc F."/>
            <person name="Lehrach H."/>
            <person name="Reinhardt R."/>
            <person name="Weissenbach J."/>
            <person name="Roy S.W."/>
            <person name="Artiguenave F."/>
            <person name="Postlethwait J.H."/>
            <person name="Manak J.R."/>
            <person name="Thompson E.M."/>
            <person name="Jaillon O."/>
            <person name="Du Pasquier L."/>
            <person name="Boudinot P."/>
            <person name="Liberles D.A."/>
            <person name="Volff J.N."/>
            <person name="Philippe H."/>
            <person name="Lenhard B."/>
            <person name="Roest Crollius H."/>
            <person name="Wincker P."/>
            <person name="Chourrout D."/>
        </authorList>
    </citation>
    <scope>NUCLEOTIDE SEQUENCE [LARGE SCALE GENOMIC DNA]</scope>
</reference>
<feature type="transmembrane region" description="Helical" evidence="6">
    <location>
        <begin position="253"/>
        <end position="276"/>
    </location>
</feature>
<dbReference type="EMBL" id="FN653018">
    <property type="protein sequence ID" value="CBY22238.1"/>
    <property type="molecule type" value="Genomic_DNA"/>
</dbReference>
<dbReference type="GO" id="GO:0005886">
    <property type="term" value="C:plasma membrane"/>
    <property type="evidence" value="ECO:0007669"/>
    <property type="project" value="UniProtKB-SubCell"/>
</dbReference>
<evidence type="ECO:0000256" key="4">
    <source>
        <dbReference type="ARBA" id="ARBA00022989"/>
    </source>
</evidence>
<dbReference type="OrthoDB" id="420519at2759"/>
<evidence type="ECO:0000313" key="8">
    <source>
        <dbReference type="Proteomes" id="UP000001307"/>
    </source>
</evidence>
<feature type="transmembrane region" description="Helical" evidence="6">
    <location>
        <begin position="444"/>
        <end position="469"/>
    </location>
</feature>
<keyword evidence="3 6" id="KW-0812">Transmembrane</keyword>
<keyword evidence="4 6" id="KW-1133">Transmembrane helix</keyword>
<evidence type="ECO:0000256" key="6">
    <source>
        <dbReference type="RuleBase" id="RU368066"/>
    </source>
</evidence>
<feature type="transmembrane region" description="Helical" evidence="6">
    <location>
        <begin position="345"/>
        <end position="366"/>
    </location>
</feature>